<evidence type="ECO:0000313" key="3">
    <source>
        <dbReference type="Proteomes" id="UP000799779"/>
    </source>
</evidence>
<keyword evidence="3" id="KW-1185">Reference proteome</keyword>
<dbReference type="InterPro" id="IPR046925">
    <property type="entry name" value="WD-like_fungi"/>
</dbReference>
<evidence type="ECO:0000259" key="1">
    <source>
        <dbReference type="Pfam" id="PF20493"/>
    </source>
</evidence>
<dbReference type="Proteomes" id="UP000799779">
    <property type="component" value="Unassembled WGS sequence"/>
</dbReference>
<protein>
    <recommendedName>
        <fullName evidence="1">WD-like domain-containing protein</fullName>
    </recommendedName>
</protein>
<dbReference type="Pfam" id="PF20493">
    <property type="entry name" value="WD-like_fungi"/>
    <property type="match status" value="1"/>
</dbReference>
<sequence length="138" mass="14799">DPNSPTVPIASTPNDNPLSKRVCGGNNVKCGSAHKARAHVCATLINSLSRTSSNVPQSPQSICQDVQDSDGWKKCCVSWADPVPWGTAQRFQLTNAAWKVYDTCMGTIQTVSGRTRDTLIGDTCTAQCLSDRPDGCAW</sequence>
<dbReference type="EMBL" id="ML977832">
    <property type="protein sequence ID" value="KAF1992717.1"/>
    <property type="molecule type" value="Genomic_DNA"/>
</dbReference>
<evidence type="ECO:0000313" key="2">
    <source>
        <dbReference type="EMBL" id="KAF1992717.1"/>
    </source>
</evidence>
<accession>A0A6A5VV13</accession>
<reference evidence="2" key="1">
    <citation type="journal article" date="2020" name="Stud. Mycol.">
        <title>101 Dothideomycetes genomes: a test case for predicting lifestyles and emergence of pathogens.</title>
        <authorList>
            <person name="Haridas S."/>
            <person name="Albert R."/>
            <person name="Binder M."/>
            <person name="Bloem J."/>
            <person name="Labutti K."/>
            <person name="Salamov A."/>
            <person name="Andreopoulos B."/>
            <person name="Baker S."/>
            <person name="Barry K."/>
            <person name="Bills G."/>
            <person name="Bluhm B."/>
            <person name="Cannon C."/>
            <person name="Castanera R."/>
            <person name="Culley D."/>
            <person name="Daum C."/>
            <person name="Ezra D."/>
            <person name="Gonzalez J."/>
            <person name="Henrissat B."/>
            <person name="Kuo A."/>
            <person name="Liang C."/>
            <person name="Lipzen A."/>
            <person name="Lutzoni F."/>
            <person name="Magnuson J."/>
            <person name="Mondo S."/>
            <person name="Nolan M."/>
            <person name="Ohm R."/>
            <person name="Pangilinan J."/>
            <person name="Park H.-J."/>
            <person name="Ramirez L."/>
            <person name="Alfaro M."/>
            <person name="Sun H."/>
            <person name="Tritt A."/>
            <person name="Yoshinaga Y."/>
            <person name="Zwiers L.-H."/>
            <person name="Turgeon B."/>
            <person name="Goodwin S."/>
            <person name="Spatafora J."/>
            <person name="Crous P."/>
            <person name="Grigoriev I."/>
        </authorList>
    </citation>
    <scope>NUCLEOTIDE SEQUENCE</scope>
    <source>
        <strain evidence="2">CBS 123094</strain>
    </source>
</reference>
<gene>
    <name evidence="2" type="ORF">P154DRAFT_452198</name>
</gene>
<proteinExistence type="predicted"/>
<feature type="non-terminal residue" evidence="2">
    <location>
        <position position="1"/>
    </location>
</feature>
<dbReference type="AlphaFoldDB" id="A0A6A5VV13"/>
<organism evidence="2 3">
    <name type="scientific">Amniculicola lignicola CBS 123094</name>
    <dbReference type="NCBI Taxonomy" id="1392246"/>
    <lineage>
        <taxon>Eukaryota</taxon>
        <taxon>Fungi</taxon>
        <taxon>Dikarya</taxon>
        <taxon>Ascomycota</taxon>
        <taxon>Pezizomycotina</taxon>
        <taxon>Dothideomycetes</taxon>
        <taxon>Pleosporomycetidae</taxon>
        <taxon>Pleosporales</taxon>
        <taxon>Amniculicolaceae</taxon>
        <taxon>Amniculicola</taxon>
    </lineage>
</organism>
<dbReference type="OrthoDB" id="3853793at2759"/>
<feature type="domain" description="WD-like" evidence="1">
    <location>
        <begin position="26"/>
        <end position="136"/>
    </location>
</feature>
<name>A0A6A5VV13_9PLEO</name>